<dbReference type="GO" id="GO:0034040">
    <property type="term" value="F:ATPase-coupled lipid transmembrane transporter activity"/>
    <property type="evidence" value="ECO:0007669"/>
    <property type="project" value="TreeGrafter"/>
</dbReference>
<dbReference type="AlphaFoldDB" id="A0A917QAE8"/>
<dbReference type="Gene3D" id="3.40.50.300">
    <property type="entry name" value="P-loop containing nucleotide triphosphate hydrolases"/>
    <property type="match status" value="1"/>
</dbReference>
<dbReference type="Gene3D" id="1.20.1560.10">
    <property type="entry name" value="ABC transporter type 1, transmembrane domain"/>
    <property type="match status" value="1"/>
</dbReference>
<feature type="compositionally biased region" description="Low complexity" evidence="8">
    <location>
        <begin position="39"/>
        <end position="48"/>
    </location>
</feature>
<evidence type="ECO:0000256" key="3">
    <source>
        <dbReference type="ARBA" id="ARBA00022692"/>
    </source>
</evidence>
<dbReference type="RefSeq" id="WP_373290587.1">
    <property type="nucleotide sequence ID" value="NZ_BMMF01000008.1"/>
</dbReference>
<comment type="similarity">
    <text evidence="2">Belongs to the ABC transporter superfamily.</text>
</comment>
<dbReference type="InterPro" id="IPR003439">
    <property type="entry name" value="ABC_transporter-like_ATP-bd"/>
</dbReference>
<dbReference type="SMART" id="SM00382">
    <property type="entry name" value="AAA"/>
    <property type="match status" value="1"/>
</dbReference>
<evidence type="ECO:0000256" key="8">
    <source>
        <dbReference type="SAM" id="MobiDB-lite"/>
    </source>
</evidence>
<keyword evidence="5" id="KW-0067">ATP-binding</keyword>
<keyword evidence="7 9" id="KW-0472">Membrane</keyword>
<evidence type="ECO:0000256" key="4">
    <source>
        <dbReference type="ARBA" id="ARBA00022741"/>
    </source>
</evidence>
<comment type="subcellular location">
    <subcellularLocation>
        <location evidence="1">Cell membrane</location>
        <topology evidence="1">Multi-pass membrane protein</topology>
    </subcellularLocation>
</comment>
<dbReference type="PANTHER" id="PTHR24221:SF248">
    <property type="entry name" value="ABC TRANSPORTER TRANSMEMBRANE REGION"/>
    <property type="match status" value="1"/>
</dbReference>
<evidence type="ECO:0000313" key="13">
    <source>
        <dbReference type="Proteomes" id="UP000600449"/>
    </source>
</evidence>
<keyword evidence="3 9" id="KW-0812">Transmembrane</keyword>
<dbReference type="GO" id="GO:0140359">
    <property type="term" value="F:ABC-type transporter activity"/>
    <property type="evidence" value="ECO:0007669"/>
    <property type="project" value="InterPro"/>
</dbReference>
<dbReference type="Proteomes" id="UP000600449">
    <property type="component" value="Unassembled WGS sequence"/>
</dbReference>
<feature type="compositionally biased region" description="Gly residues" evidence="8">
    <location>
        <begin position="171"/>
        <end position="193"/>
    </location>
</feature>
<dbReference type="InterPro" id="IPR027417">
    <property type="entry name" value="P-loop_NTPase"/>
</dbReference>
<feature type="domain" description="ABC transporter" evidence="10">
    <location>
        <begin position="527"/>
        <end position="763"/>
    </location>
</feature>
<dbReference type="PROSITE" id="PS50893">
    <property type="entry name" value="ABC_TRANSPORTER_2"/>
    <property type="match status" value="1"/>
</dbReference>
<organism evidence="12 13">
    <name type="scientific">Salinarimonas ramus</name>
    <dbReference type="NCBI Taxonomy" id="690164"/>
    <lineage>
        <taxon>Bacteria</taxon>
        <taxon>Pseudomonadati</taxon>
        <taxon>Pseudomonadota</taxon>
        <taxon>Alphaproteobacteria</taxon>
        <taxon>Hyphomicrobiales</taxon>
        <taxon>Salinarimonadaceae</taxon>
        <taxon>Salinarimonas</taxon>
    </lineage>
</organism>
<dbReference type="NCBIfam" id="TIGR01842">
    <property type="entry name" value="type_I_sec_PrtD"/>
    <property type="match status" value="1"/>
</dbReference>
<dbReference type="InterPro" id="IPR010128">
    <property type="entry name" value="ATPase_T1SS_PrtD-like"/>
</dbReference>
<feature type="compositionally biased region" description="Low complexity" evidence="8">
    <location>
        <begin position="89"/>
        <end position="107"/>
    </location>
</feature>
<evidence type="ECO:0000256" key="2">
    <source>
        <dbReference type="ARBA" id="ARBA00005417"/>
    </source>
</evidence>
<feature type="region of interest" description="Disordered" evidence="8">
    <location>
        <begin position="1"/>
        <end position="27"/>
    </location>
</feature>
<evidence type="ECO:0000256" key="1">
    <source>
        <dbReference type="ARBA" id="ARBA00004651"/>
    </source>
</evidence>
<feature type="region of interest" description="Disordered" evidence="8">
    <location>
        <begin position="89"/>
        <end position="199"/>
    </location>
</feature>
<evidence type="ECO:0000259" key="10">
    <source>
        <dbReference type="PROSITE" id="PS50893"/>
    </source>
</evidence>
<name>A0A917QAE8_9HYPH</name>
<dbReference type="PROSITE" id="PS50929">
    <property type="entry name" value="ABC_TM1F"/>
    <property type="match status" value="1"/>
</dbReference>
<dbReference type="GO" id="GO:0005524">
    <property type="term" value="F:ATP binding"/>
    <property type="evidence" value="ECO:0007669"/>
    <property type="project" value="UniProtKB-KW"/>
</dbReference>
<dbReference type="SUPFAM" id="SSF90123">
    <property type="entry name" value="ABC transporter transmembrane region"/>
    <property type="match status" value="1"/>
</dbReference>
<dbReference type="SUPFAM" id="SSF52540">
    <property type="entry name" value="P-loop containing nucleoside triphosphate hydrolases"/>
    <property type="match status" value="1"/>
</dbReference>
<feature type="transmembrane region" description="Helical" evidence="9">
    <location>
        <begin position="341"/>
        <end position="365"/>
    </location>
</feature>
<proteinExistence type="inferred from homology"/>
<accession>A0A917QAE8</accession>
<dbReference type="GO" id="GO:0016887">
    <property type="term" value="F:ATP hydrolysis activity"/>
    <property type="evidence" value="ECO:0007669"/>
    <property type="project" value="InterPro"/>
</dbReference>
<dbReference type="InterPro" id="IPR017871">
    <property type="entry name" value="ABC_transporter-like_CS"/>
</dbReference>
<dbReference type="GO" id="GO:0030256">
    <property type="term" value="C:type I protein secretion system complex"/>
    <property type="evidence" value="ECO:0007669"/>
    <property type="project" value="InterPro"/>
</dbReference>
<dbReference type="GO" id="GO:0005886">
    <property type="term" value="C:plasma membrane"/>
    <property type="evidence" value="ECO:0007669"/>
    <property type="project" value="UniProtKB-SubCell"/>
</dbReference>
<evidence type="ECO:0000256" key="7">
    <source>
        <dbReference type="ARBA" id="ARBA00023136"/>
    </source>
</evidence>
<dbReference type="Pfam" id="PF00005">
    <property type="entry name" value="ABC_tran"/>
    <property type="match status" value="1"/>
</dbReference>
<feature type="domain" description="ABC transmembrane type-1" evidence="11">
    <location>
        <begin position="220"/>
        <end position="496"/>
    </location>
</feature>
<evidence type="ECO:0000259" key="11">
    <source>
        <dbReference type="PROSITE" id="PS50929"/>
    </source>
</evidence>
<evidence type="ECO:0000256" key="6">
    <source>
        <dbReference type="ARBA" id="ARBA00022989"/>
    </source>
</evidence>
<comment type="caution">
    <text evidence="12">The sequence shown here is derived from an EMBL/GenBank/DDBJ whole genome shotgun (WGS) entry which is preliminary data.</text>
</comment>
<feature type="transmembrane region" description="Helical" evidence="9">
    <location>
        <begin position="253"/>
        <end position="273"/>
    </location>
</feature>
<dbReference type="PANTHER" id="PTHR24221">
    <property type="entry name" value="ATP-BINDING CASSETTE SUB-FAMILY B"/>
    <property type="match status" value="1"/>
</dbReference>
<evidence type="ECO:0000256" key="5">
    <source>
        <dbReference type="ARBA" id="ARBA00022840"/>
    </source>
</evidence>
<dbReference type="EMBL" id="BMMF01000008">
    <property type="protein sequence ID" value="GGK39051.1"/>
    <property type="molecule type" value="Genomic_DNA"/>
</dbReference>
<dbReference type="Pfam" id="PF00664">
    <property type="entry name" value="ABC_membrane"/>
    <property type="match status" value="1"/>
</dbReference>
<dbReference type="PROSITE" id="PS00211">
    <property type="entry name" value="ABC_TRANSPORTER_1"/>
    <property type="match status" value="1"/>
</dbReference>
<evidence type="ECO:0008006" key="14">
    <source>
        <dbReference type="Google" id="ProtNLM"/>
    </source>
</evidence>
<keyword evidence="13" id="KW-1185">Reference proteome</keyword>
<sequence>MDRIDEFGLRESGYVPDQTSDEDLGNALTAAAPATPLRVAATAPAAEPEAARETTAEPSLSGRLRVLEASYAAQAGSRYIGAGPAAMPLAKAPAAPAPAPAAQAPAPTLRVVPPPQETKAPPAPPAPAAPPLPPVEPTARAEAPQPQPVVMEKSPAEPVRAKTTEERRPSAGGGKPPAPPSGGGGGGGAGGGPPLQNRSRDMDFRTVLTSGLATARRNLVTVGIFSIVVNLLVLAIPVYLFQVSDRVLTSRSLDTLFMLTLIVIGAVAAHVILDGLRRVILVRIATETESRLGAPLLAAAAKAAQNGSSREFQVLGDLQQLRGFITGPVLLTMLDSPTVPLYMLVVFLIHPQLGFIVLVAGLILFTLAGLNQRVTALSFAKANAYASRANLQADAMARNAQVINAMGMTPEGVAIWGRETAESLTAQVLAQDRNILLGGISKFVRLTTQVAILGFGAFLALEGDLTGGMIIAASIVASRALQPLEGTIEGWKNFVAARSSYARIRALLQSSPLNQERLRLPRPTGKLVVERILYVPPPNKKVILNGVSFALEPGESLAIVGNSGTGKSTLARMLVGSIVPTAGNVRLDHMELRNWDPRQFGESVGYLPQDVQLFPGTIKQNIARMREDATDAQVFEAAELADVHEMVSHFAHGYETAIAMDGSPLSGGQKQRIGLARAFFGEPRFVVLDEPNSNLDTNGERALAKALVRAKSRGITVVAITQRPSLLKSVDKIMILHEGNVKALGPRDQMLPLIFGKKTDEPRVIGGDGTPLIED</sequence>
<evidence type="ECO:0000256" key="9">
    <source>
        <dbReference type="SAM" id="Phobius"/>
    </source>
</evidence>
<keyword evidence="6 9" id="KW-1133">Transmembrane helix</keyword>
<reference evidence="12 13" key="1">
    <citation type="journal article" date="2014" name="Int. J. Syst. Evol. Microbiol.">
        <title>Complete genome sequence of Corynebacterium casei LMG S-19264T (=DSM 44701T), isolated from a smear-ripened cheese.</title>
        <authorList>
            <consortium name="US DOE Joint Genome Institute (JGI-PGF)"/>
            <person name="Walter F."/>
            <person name="Albersmeier A."/>
            <person name="Kalinowski J."/>
            <person name="Ruckert C."/>
        </authorList>
    </citation>
    <scope>NUCLEOTIDE SEQUENCE [LARGE SCALE GENOMIC DNA]</scope>
    <source>
        <strain evidence="12 13">CGMCC 1.9161</strain>
    </source>
</reference>
<feature type="compositionally biased region" description="Pro residues" evidence="8">
    <location>
        <begin position="112"/>
        <end position="136"/>
    </location>
</feature>
<gene>
    <name evidence="12" type="ORF">GCM10011322_27680</name>
</gene>
<dbReference type="InterPro" id="IPR039421">
    <property type="entry name" value="Type_1_exporter"/>
</dbReference>
<evidence type="ECO:0000313" key="12">
    <source>
        <dbReference type="EMBL" id="GGK39051.1"/>
    </source>
</evidence>
<dbReference type="GO" id="GO:0030253">
    <property type="term" value="P:protein secretion by the type I secretion system"/>
    <property type="evidence" value="ECO:0007669"/>
    <property type="project" value="InterPro"/>
</dbReference>
<protein>
    <recommendedName>
        <fullName evidence="14">Type I secretion system permease/ATPase</fullName>
    </recommendedName>
</protein>
<keyword evidence="4" id="KW-0547">Nucleotide-binding</keyword>
<feature type="transmembrane region" description="Helical" evidence="9">
    <location>
        <begin position="219"/>
        <end position="241"/>
    </location>
</feature>
<dbReference type="InterPro" id="IPR011527">
    <property type="entry name" value="ABC1_TM_dom"/>
</dbReference>
<dbReference type="InterPro" id="IPR036640">
    <property type="entry name" value="ABC1_TM_sf"/>
</dbReference>
<feature type="compositionally biased region" description="Basic and acidic residues" evidence="8">
    <location>
        <begin position="159"/>
        <end position="169"/>
    </location>
</feature>
<dbReference type="InterPro" id="IPR003593">
    <property type="entry name" value="AAA+_ATPase"/>
</dbReference>
<feature type="region of interest" description="Disordered" evidence="8">
    <location>
        <begin position="39"/>
        <end position="62"/>
    </location>
</feature>